<reference evidence="2" key="1">
    <citation type="submission" date="2023-10" db="EMBL/GenBank/DDBJ databases">
        <title>Genome assembly of Pristionchus species.</title>
        <authorList>
            <person name="Yoshida K."/>
            <person name="Sommer R.J."/>
        </authorList>
    </citation>
    <scope>NUCLEOTIDE SEQUENCE</scope>
    <source>
        <strain evidence="2">RS5133</strain>
    </source>
</reference>
<feature type="region of interest" description="Disordered" evidence="1">
    <location>
        <begin position="78"/>
        <end position="138"/>
    </location>
</feature>
<evidence type="ECO:0000313" key="2">
    <source>
        <dbReference type="EMBL" id="GMT35309.1"/>
    </source>
</evidence>
<evidence type="ECO:0000313" key="3">
    <source>
        <dbReference type="Proteomes" id="UP001432322"/>
    </source>
</evidence>
<dbReference type="Proteomes" id="UP001432322">
    <property type="component" value="Unassembled WGS sequence"/>
</dbReference>
<feature type="non-terminal residue" evidence="2">
    <location>
        <position position="138"/>
    </location>
</feature>
<protein>
    <submittedName>
        <fullName evidence="2">Uncharacterized protein</fullName>
    </submittedName>
</protein>
<comment type="caution">
    <text evidence="2">The sequence shown here is derived from an EMBL/GenBank/DDBJ whole genome shotgun (WGS) entry which is preliminary data.</text>
</comment>
<organism evidence="2 3">
    <name type="scientific">Pristionchus fissidentatus</name>
    <dbReference type="NCBI Taxonomy" id="1538716"/>
    <lineage>
        <taxon>Eukaryota</taxon>
        <taxon>Metazoa</taxon>
        <taxon>Ecdysozoa</taxon>
        <taxon>Nematoda</taxon>
        <taxon>Chromadorea</taxon>
        <taxon>Rhabditida</taxon>
        <taxon>Rhabditina</taxon>
        <taxon>Diplogasteromorpha</taxon>
        <taxon>Diplogasteroidea</taxon>
        <taxon>Neodiplogasteridae</taxon>
        <taxon>Pristionchus</taxon>
    </lineage>
</organism>
<feature type="compositionally biased region" description="Basic and acidic residues" evidence="1">
    <location>
        <begin position="123"/>
        <end position="138"/>
    </location>
</feature>
<accession>A0AAV5WXC1</accession>
<dbReference type="EMBL" id="BTSY01000007">
    <property type="protein sequence ID" value="GMT35309.1"/>
    <property type="molecule type" value="Genomic_DNA"/>
</dbReference>
<feature type="non-terminal residue" evidence="2">
    <location>
        <position position="1"/>
    </location>
</feature>
<evidence type="ECO:0000256" key="1">
    <source>
        <dbReference type="SAM" id="MobiDB-lite"/>
    </source>
</evidence>
<sequence>EAESVFDSQIMNRKRLFPVKIDTRYGRISAHNDAGSVPEVCTRRPRTIKDAEGMEMRRSIVDARMKVRHDAWELLPQHLQQDYEPAPKMQPPRLQQHLIPRLQDPPLPPKQQSQPAALKVMVKPKEEEQIPEELRIPE</sequence>
<name>A0AAV5WXC1_9BILA</name>
<proteinExistence type="predicted"/>
<gene>
    <name evidence="2" type="ORF">PFISCL1PPCAC_26606</name>
</gene>
<keyword evidence="3" id="KW-1185">Reference proteome</keyword>
<dbReference type="AlphaFoldDB" id="A0AAV5WXC1"/>